<feature type="region of interest" description="Disordered" evidence="1">
    <location>
        <begin position="655"/>
        <end position="729"/>
    </location>
</feature>
<dbReference type="EMBL" id="HBIP01030587">
    <property type="protein sequence ID" value="CAE0503493.1"/>
    <property type="molecule type" value="Transcribed_RNA"/>
</dbReference>
<feature type="compositionally biased region" description="Basic residues" evidence="1">
    <location>
        <begin position="161"/>
        <end position="170"/>
    </location>
</feature>
<evidence type="ECO:0000256" key="1">
    <source>
        <dbReference type="SAM" id="MobiDB-lite"/>
    </source>
</evidence>
<feature type="region of interest" description="Disordered" evidence="1">
    <location>
        <begin position="529"/>
        <end position="548"/>
    </location>
</feature>
<dbReference type="AlphaFoldDB" id="A0A7S3R5T5"/>
<protein>
    <submittedName>
        <fullName evidence="2">Uncharacterized protein</fullName>
    </submittedName>
</protein>
<organism evidence="2">
    <name type="scientific">Dunaliella tertiolecta</name>
    <name type="common">Green alga</name>
    <dbReference type="NCBI Taxonomy" id="3047"/>
    <lineage>
        <taxon>Eukaryota</taxon>
        <taxon>Viridiplantae</taxon>
        <taxon>Chlorophyta</taxon>
        <taxon>core chlorophytes</taxon>
        <taxon>Chlorophyceae</taxon>
        <taxon>CS clade</taxon>
        <taxon>Chlamydomonadales</taxon>
        <taxon>Dunaliellaceae</taxon>
        <taxon>Dunaliella</taxon>
    </lineage>
</organism>
<proteinExistence type="predicted"/>
<feature type="compositionally biased region" description="Polar residues" evidence="1">
    <location>
        <begin position="305"/>
        <end position="314"/>
    </location>
</feature>
<feature type="compositionally biased region" description="Low complexity" evidence="1">
    <location>
        <begin position="315"/>
        <end position="352"/>
    </location>
</feature>
<feature type="compositionally biased region" description="Polar residues" evidence="1">
    <location>
        <begin position="232"/>
        <end position="243"/>
    </location>
</feature>
<feature type="compositionally biased region" description="Low complexity" evidence="1">
    <location>
        <begin position="719"/>
        <end position="728"/>
    </location>
</feature>
<feature type="region of interest" description="Disordered" evidence="1">
    <location>
        <begin position="1"/>
        <end position="30"/>
    </location>
</feature>
<sequence>MMDLASLEEELASGGNSHRRSLSPSNSCDVPLDRCASGKSAAAISRDHFWAHYSKHAETMKRKEEEEQELLAKDPLHFARRPSESAGLRFGTFTDVDIHVRQRISEFGNVNEELEEGEDAPPARSLWMEMYERDQAASRIQAWWRRLHGYAYIKEEDKPKPARAGRRGPQRRVTMSGSDDVVKARDRPMLRRAISFRVEKEEQRSPQAAKGPPPPLRRMASTSKAMGRSLICKSSSATPASSEDGQHQELRRRSSTNLLSEDCEQDDLSPWCDTELRLETGTQGLRRRSSTNLQSEDGPRLHRWSSVTCSQDDTQQPQPRRQSRGGSQQGGSKADGRGAAASARRRSVSQGRSDSDASSDPRWNMQKDASAAVSGPSSEAGSVDCGPGQDAPIGSVLYHQWLHRLQQQNRLAGLGPAQTSLPIRTPTASLLVSDPSIIPSTRSCSQEMEVPKAPLLCLGSKLQARRRNVTFASSEGNDDNSNIKRLSGGSSNFFQLPSSELKPTYSSPLSKSAGQLEDLLTRSGLCMSQPASPFSGRSSTEVRQGSSRSQAVVGNFNSSGGGLPICNLDMGPTVDMRLSSMASRNSVGFNRLRLLKSRPGFAAGNKLEPRRSLSSLNLLNHSSSLLASPEQKPVVTDTGLKSKCSGSMDASLLSFSPSDQASVPSRARSVPAAERSSLPAAGTASSTSLAYRSSDHGGLLRHLPDIHQHSSATGMVGTPPASGSGSSACRLRRHSMSNAIPNPFEAVQLDPASEGFLHSGVAAGSSKSRSPGALQPMRLQSTWATSMPLGNQGLKFAPHPPPWGHT</sequence>
<feature type="region of interest" description="Disordered" evidence="1">
    <location>
        <begin position="158"/>
        <end position="185"/>
    </location>
</feature>
<evidence type="ECO:0000313" key="2">
    <source>
        <dbReference type="EMBL" id="CAE0503493.1"/>
    </source>
</evidence>
<feature type="region of interest" description="Disordered" evidence="1">
    <location>
        <begin position="198"/>
        <end position="387"/>
    </location>
</feature>
<feature type="compositionally biased region" description="Acidic residues" evidence="1">
    <location>
        <begin position="1"/>
        <end position="11"/>
    </location>
</feature>
<gene>
    <name evidence="2" type="ORF">DTER00134_LOCUS18566</name>
</gene>
<accession>A0A7S3R5T5</accession>
<name>A0A7S3R5T5_DUNTE</name>
<reference evidence="2" key="1">
    <citation type="submission" date="2021-01" db="EMBL/GenBank/DDBJ databases">
        <authorList>
            <person name="Corre E."/>
            <person name="Pelletier E."/>
            <person name="Niang G."/>
            <person name="Scheremetjew M."/>
            <person name="Finn R."/>
            <person name="Kale V."/>
            <person name="Holt S."/>
            <person name="Cochrane G."/>
            <person name="Meng A."/>
            <person name="Brown T."/>
            <person name="Cohen L."/>
        </authorList>
    </citation>
    <scope>NUCLEOTIDE SEQUENCE</scope>
    <source>
        <strain evidence="2">CCMP1320</strain>
    </source>
</reference>